<keyword evidence="1" id="KW-0472">Membrane</keyword>
<proteinExistence type="predicted"/>
<keyword evidence="3" id="KW-1185">Reference proteome</keyword>
<keyword evidence="1" id="KW-1133">Transmembrane helix</keyword>
<reference evidence="2" key="1">
    <citation type="submission" date="2023-07" db="EMBL/GenBank/DDBJ databases">
        <title>Genomic Encyclopedia of Type Strains, Phase IV (KMG-IV): sequencing the most valuable type-strain genomes for metagenomic binning, comparative biology and taxonomic classification.</title>
        <authorList>
            <person name="Goeker M."/>
        </authorList>
    </citation>
    <scope>NUCLEOTIDE SEQUENCE</scope>
    <source>
        <strain evidence="2">DSM 21202</strain>
    </source>
</reference>
<feature type="transmembrane region" description="Helical" evidence="1">
    <location>
        <begin position="54"/>
        <end position="71"/>
    </location>
</feature>
<evidence type="ECO:0000313" key="2">
    <source>
        <dbReference type="EMBL" id="MDQ0314868.1"/>
    </source>
</evidence>
<gene>
    <name evidence="2" type="ORF">J2S73_001305</name>
</gene>
<dbReference type="EMBL" id="JAUSUL010000001">
    <property type="protein sequence ID" value="MDQ0314868.1"/>
    <property type="molecule type" value="Genomic_DNA"/>
</dbReference>
<evidence type="ECO:0000313" key="3">
    <source>
        <dbReference type="Proteomes" id="UP001229244"/>
    </source>
</evidence>
<dbReference type="AlphaFoldDB" id="A0AAE3VMX4"/>
<keyword evidence="1" id="KW-0812">Transmembrane</keyword>
<protein>
    <submittedName>
        <fullName evidence="2">Uncharacterized protein</fullName>
    </submittedName>
</protein>
<evidence type="ECO:0000256" key="1">
    <source>
        <dbReference type="SAM" id="Phobius"/>
    </source>
</evidence>
<accession>A0AAE3VMX4</accession>
<dbReference type="Proteomes" id="UP001229244">
    <property type="component" value="Unassembled WGS sequence"/>
</dbReference>
<name>A0AAE3VMX4_9HYPH</name>
<dbReference type="RefSeq" id="WP_306884654.1">
    <property type="nucleotide sequence ID" value="NZ_JAUSUL010000001.1"/>
</dbReference>
<sequence length="77" mass="7861">MAKAPLVTQAKAWPTRKVIAATVGSALGTAVASILIPPLQSAIPGIMTPETADLVRIAFPIGGTLGLGWLIRSRAGE</sequence>
<feature type="transmembrane region" description="Helical" evidence="1">
    <location>
        <begin position="18"/>
        <end position="39"/>
    </location>
</feature>
<comment type="caution">
    <text evidence="2">The sequence shown here is derived from an EMBL/GenBank/DDBJ whole genome shotgun (WGS) entry which is preliminary data.</text>
</comment>
<organism evidence="2 3">
    <name type="scientific">Amorphus orientalis</name>
    <dbReference type="NCBI Taxonomy" id="649198"/>
    <lineage>
        <taxon>Bacteria</taxon>
        <taxon>Pseudomonadati</taxon>
        <taxon>Pseudomonadota</taxon>
        <taxon>Alphaproteobacteria</taxon>
        <taxon>Hyphomicrobiales</taxon>
        <taxon>Amorphaceae</taxon>
        <taxon>Amorphus</taxon>
    </lineage>
</organism>